<dbReference type="PANTHER" id="PTHR38848:SF3">
    <property type="entry name" value="G-PROTEIN COUPLED RECEPTORS FAMILY 3 PROFILE DOMAIN-CONTAINING PROTEIN"/>
    <property type="match status" value="1"/>
</dbReference>
<feature type="transmembrane region" description="Helical" evidence="2">
    <location>
        <begin position="193"/>
        <end position="217"/>
    </location>
</feature>
<feature type="transmembrane region" description="Helical" evidence="2">
    <location>
        <begin position="116"/>
        <end position="134"/>
    </location>
</feature>
<feature type="compositionally biased region" description="Polar residues" evidence="1">
    <location>
        <begin position="519"/>
        <end position="530"/>
    </location>
</feature>
<feature type="compositionally biased region" description="Polar residues" evidence="1">
    <location>
        <begin position="387"/>
        <end position="400"/>
    </location>
</feature>
<feature type="region of interest" description="Disordered" evidence="1">
    <location>
        <begin position="387"/>
        <end position="424"/>
    </location>
</feature>
<evidence type="ECO:0000313" key="4">
    <source>
        <dbReference type="Proteomes" id="UP000799302"/>
    </source>
</evidence>
<evidence type="ECO:0000256" key="1">
    <source>
        <dbReference type="SAM" id="MobiDB-lite"/>
    </source>
</evidence>
<keyword evidence="4" id="KW-1185">Reference proteome</keyword>
<evidence type="ECO:0000313" key="3">
    <source>
        <dbReference type="EMBL" id="KAF2672476.1"/>
    </source>
</evidence>
<protein>
    <submittedName>
        <fullName evidence="3">Uncharacterized protein</fullName>
    </submittedName>
</protein>
<feature type="region of interest" description="Disordered" evidence="1">
    <location>
        <begin position="438"/>
        <end position="496"/>
    </location>
</feature>
<gene>
    <name evidence="3" type="ORF">BT63DRAFT_477239</name>
</gene>
<proteinExistence type="predicted"/>
<keyword evidence="2" id="KW-0812">Transmembrane</keyword>
<keyword evidence="2" id="KW-1133">Transmembrane helix</keyword>
<dbReference type="AlphaFoldDB" id="A0A6A6ULC3"/>
<accession>A0A6A6ULC3</accession>
<feature type="compositionally biased region" description="Pro residues" evidence="1">
    <location>
        <begin position="408"/>
        <end position="420"/>
    </location>
</feature>
<feature type="transmembrane region" description="Helical" evidence="2">
    <location>
        <begin position="238"/>
        <end position="258"/>
    </location>
</feature>
<feature type="region of interest" description="Disordered" evidence="1">
    <location>
        <begin position="297"/>
        <end position="356"/>
    </location>
</feature>
<sequence length="548" mass="60923">MPPPNFPSVYEEFLLKGDVNEPGPLGNCTKVVIQYSNIVSAPVRVVNITLSVIATTVAAICFARRLPRLIRWRTYGIGRWILLLIYIIAWLAFLMATIARNGLGSYRSAKYCDEQFLFSLVFFGSVDPLVYFYFIERCYVINSHMVKRWQSPLYIGNLILILGPYAFLFTLQLHYRQAFIKDAMCYQRRERFAVLTMASFRIIVLAYLTGLFLYPLIKKKMFSSSQPSSKRRTALRRLAMRTFVASCVILIADTTQAIAETILNGEPGWLLLNTNTAEALVTVMILHWLTSVNSSDEPAIHSSSDPTDKSFGGSPRPPTNSSRSHTFRAAGGPITDNSQSQYSGDEDNKDPERAFSLGSKTITTVCSHDPTNAFRMPNARHNSISVVTTHSHQSEPQESPSALRANAPPLPQADPPPPQVHIPAAPVLPFASAPIGLARGSPLHDHPVPPSWLTQDPMEDPRPLSYQPRGSFHAQRKQRSGSLGYARHRPSVSMPEVETAAFPMPPAALRRSLSHRSKPATSSLKPSNKLPSMWTLRDGDEGLTGEMF</sequence>
<dbReference type="Proteomes" id="UP000799302">
    <property type="component" value="Unassembled WGS sequence"/>
</dbReference>
<reference evidence="3" key="1">
    <citation type="journal article" date="2020" name="Stud. Mycol.">
        <title>101 Dothideomycetes genomes: a test case for predicting lifestyles and emergence of pathogens.</title>
        <authorList>
            <person name="Haridas S."/>
            <person name="Albert R."/>
            <person name="Binder M."/>
            <person name="Bloem J."/>
            <person name="Labutti K."/>
            <person name="Salamov A."/>
            <person name="Andreopoulos B."/>
            <person name="Baker S."/>
            <person name="Barry K."/>
            <person name="Bills G."/>
            <person name="Bluhm B."/>
            <person name="Cannon C."/>
            <person name="Castanera R."/>
            <person name="Culley D."/>
            <person name="Daum C."/>
            <person name="Ezra D."/>
            <person name="Gonzalez J."/>
            <person name="Henrissat B."/>
            <person name="Kuo A."/>
            <person name="Liang C."/>
            <person name="Lipzen A."/>
            <person name="Lutzoni F."/>
            <person name="Magnuson J."/>
            <person name="Mondo S."/>
            <person name="Nolan M."/>
            <person name="Ohm R."/>
            <person name="Pangilinan J."/>
            <person name="Park H.-J."/>
            <person name="Ramirez L."/>
            <person name="Alfaro M."/>
            <person name="Sun H."/>
            <person name="Tritt A."/>
            <person name="Yoshinaga Y."/>
            <person name="Zwiers L.-H."/>
            <person name="Turgeon B."/>
            <person name="Goodwin S."/>
            <person name="Spatafora J."/>
            <person name="Crous P."/>
            <person name="Grigoriev I."/>
        </authorList>
    </citation>
    <scope>NUCLEOTIDE SEQUENCE</scope>
    <source>
        <strain evidence="3">CBS 115976</strain>
    </source>
</reference>
<evidence type="ECO:0000256" key="2">
    <source>
        <dbReference type="SAM" id="Phobius"/>
    </source>
</evidence>
<feature type="transmembrane region" description="Helical" evidence="2">
    <location>
        <begin position="75"/>
        <end position="96"/>
    </location>
</feature>
<feature type="transmembrane region" description="Helical" evidence="2">
    <location>
        <begin position="45"/>
        <end position="63"/>
    </location>
</feature>
<dbReference type="EMBL" id="MU004232">
    <property type="protein sequence ID" value="KAF2672476.1"/>
    <property type="molecule type" value="Genomic_DNA"/>
</dbReference>
<dbReference type="PANTHER" id="PTHR38848">
    <property type="entry name" value="G-PROTEIN COUPLED RECEPTORS FAMILY 3 PROFILE DOMAIN-CONTAINING PROTEIN"/>
    <property type="match status" value="1"/>
</dbReference>
<dbReference type="OrthoDB" id="3210850at2759"/>
<name>A0A6A6ULC3_9PEZI</name>
<feature type="region of interest" description="Disordered" evidence="1">
    <location>
        <begin position="509"/>
        <end position="548"/>
    </location>
</feature>
<feature type="transmembrane region" description="Helical" evidence="2">
    <location>
        <begin position="154"/>
        <end position="173"/>
    </location>
</feature>
<keyword evidence="2" id="KW-0472">Membrane</keyword>
<organism evidence="3 4">
    <name type="scientific">Microthyrium microscopicum</name>
    <dbReference type="NCBI Taxonomy" id="703497"/>
    <lineage>
        <taxon>Eukaryota</taxon>
        <taxon>Fungi</taxon>
        <taxon>Dikarya</taxon>
        <taxon>Ascomycota</taxon>
        <taxon>Pezizomycotina</taxon>
        <taxon>Dothideomycetes</taxon>
        <taxon>Dothideomycetes incertae sedis</taxon>
        <taxon>Microthyriales</taxon>
        <taxon>Microthyriaceae</taxon>
        <taxon>Microthyrium</taxon>
    </lineage>
</organism>